<dbReference type="PROSITE" id="PS00893">
    <property type="entry name" value="NUDIX_BOX"/>
    <property type="match status" value="1"/>
</dbReference>
<sequence>VGGKVEPNELSRDAAIRELEEEAGIRAPLEHAGVLLFVTEGVEWAFHIDIYRAETFSGEVIETEEMRPKWFRTGDTCIETDLKPVPFDKMWQDDIHWLPLLLSKTPFVGRVDFEGQNENTHMRRWWFGTR</sequence>
<comment type="cofactor">
    <cofactor evidence="1">
        <name>Mg(2+)</name>
        <dbReference type="ChEBI" id="CHEBI:18420"/>
    </cofactor>
</comment>
<proteinExistence type="inferred from homology"/>
<feature type="non-terminal residue" evidence="7">
    <location>
        <position position="1"/>
    </location>
</feature>
<dbReference type="PANTHER" id="PTHR43758:SF2">
    <property type="entry name" value="OXIDIZED PURINE NUCLEOSIDE TRIPHOSPHATE HYDROLASE"/>
    <property type="match status" value="1"/>
</dbReference>
<protein>
    <recommendedName>
        <fullName evidence="6">Nudix hydrolase domain-containing protein</fullName>
    </recommendedName>
</protein>
<evidence type="ECO:0000256" key="3">
    <source>
        <dbReference type="ARBA" id="ARBA00022723"/>
    </source>
</evidence>
<dbReference type="GO" id="GO:0008413">
    <property type="term" value="F:8-oxo-7,8-dihydroguanosine triphosphate pyrophosphatase activity"/>
    <property type="evidence" value="ECO:0007669"/>
    <property type="project" value="TreeGrafter"/>
</dbReference>
<accession>A0A0D7A9Q2</accession>
<keyword evidence="3" id="KW-0479">Metal-binding</keyword>
<dbReference type="OrthoDB" id="447842at2759"/>
<dbReference type="PANTHER" id="PTHR43758">
    <property type="entry name" value="7,8-DIHYDRO-8-OXOGUANINE TRIPHOSPHATASE"/>
    <property type="match status" value="1"/>
</dbReference>
<dbReference type="Gene3D" id="3.90.79.10">
    <property type="entry name" value="Nucleoside Triphosphate Pyrophosphohydrolase"/>
    <property type="match status" value="1"/>
</dbReference>
<dbReference type="GO" id="GO:0042262">
    <property type="term" value="P:DNA protection"/>
    <property type="evidence" value="ECO:0007669"/>
    <property type="project" value="TreeGrafter"/>
</dbReference>
<dbReference type="InterPro" id="IPR000086">
    <property type="entry name" value="NUDIX_hydrolase_dom"/>
</dbReference>
<dbReference type="EMBL" id="KN881929">
    <property type="protein sequence ID" value="KIY47742.1"/>
    <property type="molecule type" value="Genomic_DNA"/>
</dbReference>
<evidence type="ECO:0000256" key="5">
    <source>
        <dbReference type="ARBA" id="ARBA00022842"/>
    </source>
</evidence>
<evidence type="ECO:0000259" key="6">
    <source>
        <dbReference type="Pfam" id="PF00293"/>
    </source>
</evidence>
<evidence type="ECO:0000256" key="4">
    <source>
        <dbReference type="ARBA" id="ARBA00022801"/>
    </source>
</evidence>
<dbReference type="GO" id="GO:0046872">
    <property type="term" value="F:metal ion binding"/>
    <property type="evidence" value="ECO:0007669"/>
    <property type="project" value="UniProtKB-KW"/>
</dbReference>
<name>A0A0D7A9Q2_9AGAR</name>
<keyword evidence="4" id="KW-0378">Hydrolase</keyword>
<dbReference type="InterPro" id="IPR015797">
    <property type="entry name" value="NUDIX_hydrolase-like_dom_sf"/>
</dbReference>
<evidence type="ECO:0000256" key="2">
    <source>
        <dbReference type="ARBA" id="ARBA00005582"/>
    </source>
</evidence>
<comment type="similarity">
    <text evidence="2">Belongs to the Nudix hydrolase family.</text>
</comment>
<keyword evidence="5" id="KW-0460">Magnesium</keyword>
<dbReference type="AlphaFoldDB" id="A0A0D7A9Q2"/>
<dbReference type="GO" id="GO:0005737">
    <property type="term" value="C:cytoplasm"/>
    <property type="evidence" value="ECO:0007669"/>
    <property type="project" value="TreeGrafter"/>
</dbReference>
<evidence type="ECO:0000256" key="1">
    <source>
        <dbReference type="ARBA" id="ARBA00001946"/>
    </source>
</evidence>
<feature type="domain" description="Nudix hydrolase" evidence="6">
    <location>
        <begin position="1"/>
        <end position="34"/>
    </location>
</feature>
<reference evidence="7 8" key="1">
    <citation type="journal article" date="2015" name="Fungal Genet. Biol.">
        <title>Evolution of novel wood decay mechanisms in Agaricales revealed by the genome sequences of Fistulina hepatica and Cylindrobasidium torrendii.</title>
        <authorList>
            <person name="Floudas D."/>
            <person name="Held B.W."/>
            <person name="Riley R."/>
            <person name="Nagy L.G."/>
            <person name="Koehler G."/>
            <person name="Ransdell A.S."/>
            <person name="Younus H."/>
            <person name="Chow J."/>
            <person name="Chiniquy J."/>
            <person name="Lipzen A."/>
            <person name="Tritt A."/>
            <person name="Sun H."/>
            <person name="Haridas S."/>
            <person name="LaButti K."/>
            <person name="Ohm R.A."/>
            <person name="Kues U."/>
            <person name="Blanchette R.A."/>
            <person name="Grigoriev I.V."/>
            <person name="Minto R.E."/>
            <person name="Hibbett D.S."/>
        </authorList>
    </citation>
    <scope>NUCLEOTIDE SEQUENCE [LARGE SCALE GENOMIC DNA]</scope>
    <source>
        <strain evidence="7 8">ATCC 64428</strain>
    </source>
</reference>
<dbReference type="InterPro" id="IPR020084">
    <property type="entry name" value="NUDIX_hydrolase_CS"/>
</dbReference>
<dbReference type="CDD" id="cd03427">
    <property type="entry name" value="NUDIX_MTH1_Nudt1"/>
    <property type="match status" value="1"/>
</dbReference>
<dbReference type="Pfam" id="PF00293">
    <property type="entry name" value="NUDIX"/>
    <property type="match status" value="1"/>
</dbReference>
<evidence type="ECO:0000313" key="8">
    <source>
        <dbReference type="Proteomes" id="UP000054144"/>
    </source>
</evidence>
<organism evidence="7 8">
    <name type="scientific">Fistulina hepatica ATCC 64428</name>
    <dbReference type="NCBI Taxonomy" id="1128425"/>
    <lineage>
        <taxon>Eukaryota</taxon>
        <taxon>Fungi</taxon>
        <taxon>Dikarya</taxon>
        <taxon>Basidiomycota</taxon>
        <taxon>Agaricomycotina</taxon>
        <taxon>Agaricomycetes</taxon>
        <taxon>Agaricomycetidae</taxon>
        <taxon>Agaricales</taxon>
        <taxon>Fistulinaceae</taxon>
        <taxon>Fistulina</taxon>
    </lineage>
</organism>
<evidence type="ECO:0000313" key="7">
    <source>
        <dbReference type="EMBL" id="KIY47742.1"/>
    </source>
</evidence>
<dbReference type="SUPFAM" id="SSF55811">
    <property type="entry name" value="Nudix"/>
    <property type="match status" value="1"/>
</dbReference>
<dbReference type="Proteomes" id="UP000054144">
    <property type="component" value="Unassembled WGS sequence"/>
</dbReference>
<gene>
    <name evidence="7" type="ORF">FISHEDRAFT_44853</name>
</gene>
<keyword evidence="8" id="KW-1185">Reference proteome</keyword>